<evidence type="ECO:0000256" key="9">
    <source>
        <dbReference type="ARBA" id="ARBA00023172"/>
    </source>
</evidence>
<dbReference type="InterPro" id="IPR033454">
    <property type="entry name" value="RecG_wedge"/>
</dbReference>
<proteinExistence type="inferred from homology"/>
<comment type="catalytic activity">
    <reaction evidence="12 15">
        <text>Couples ATP hydrolysis with the unwinding of duplex DNA by translocating in the 3'-5' direction.</text>
        <dbReference type="EC" id="5.6.2.4"/>
    </reaction>
</comment>
<dbReference type="GO" id="GO:0003677">
    <property type="term" value="F:DNA binding"/>
    <property type="evidence" value="ECO:0007669"/>
    <property type="project" value="UniProtKB-KW"/>
</dbReference>
<evidence type="ECO:0000259" key="17">
    <source>
        <dbReference type="PROSITE" id="PS51194"/>
    </source>
</evidence>
<dbReference type="InterPro" id="IPR047112">
    <property type="entry name" value="RecG/Mfd"/>
</dbReference>
<comment type="catalytic activity">
    <reaction evidence="14 15">
        <text>ATP + H2O = ADP + phosphate + H(+)</text>
        <dbReference type="Rhea" id="RHEA:13065"/>
        <dbReference type="ChEBI" id="CHEBI:15377"/>
        <dbReference type="ChEBI" id="CHEBI:15378"/>
        <dbReference type="ChEBI" id="CHEBI:30616"/>
        <dbReference type="ChEBI" id="CHEBI:43474"/>
        <dbReference type="ChEBI" id="CHEBI:456216"/>
        <dbReference type="EC" id="5.6.2.4"/>
    </reaction>
</comment>
<dbReference type="Pfam" id="PF17191">
    <property type="entry name" value="RecG_wedge"/>
    <property type="match status" value="1"/>
</dbReference>
<keyword evidence="11" id="KW-0413">Isomerase</keyword>
<evidence type="ECO:0000256" key="5">
    <source>
        <dbReference type="ARBA" id="ARBA00022801"/>
    </source>
</evidence>
<keyword evidence="10 15" id="KW-0234">DNA repair</keyword>
<evidence type="ECO:0000256" key="14">
    <source>
        <dbReference type="ARBA" id="ARBA00048988"/>
    </source>
</evidence>
<dbReference type="InterPro" id="IPR012340">
    <property type="entry name" value="NA-bd_OB-fold"/>
</dbReference>
<organism evidence="18 19">
    <name type="scientific">Candidatus Eisenbergiella intestinigallinarum</name>
    <dbReference type="NCBI Taxonomy" id="2838549"/>
    <lineage>
        <taxon>Bacteria</taxon>
        <taxon>Bacillati</taxon>
        <taxon>Bacillota</taxon>
        <taxon>Clostridia</taxon>
        <taxon>Lachnospirales</taxon>
        <taxon>Lachnospiraceae</taxon>
        <taxon>Eisenbergiella</taxon>
    </lineage>
</organism>
<dbReference type="SUPFAM" id="SSF52540">
    <property type="entry name" value="P-loop containing nucleoside triphosphate hydrolases"/>
    <property type="match status" value="2"/>
</dbReference>
<feature type="domain" description="Helicase C-terminal" evidence="17">
    <location>
        <begin position="521"/>
        <end position="681"/>
    </location>
</feature>
<dbReference type="PROSITE" id="PS51194">
    <property type="entry name" value="HELICASE_CTER"/>
    <property type="match status" value="1"/>
</dbReference>
<evidence type="ECO:0000256" key="13">
    <source>
        <dbReference type="ARBA" id="ARBA00034808"/>
    </source>
</evidence>
<evidence type="ECO:0000256" key="4">
    <source>
        <dbReference type="ARBA" id="ARBA00022763"/>
    </source>
</evidence>
<dbReference type="SMART" id="SM00490">
    <property type="entry name" value="HELICc"/>
    <property type="match status" value="1"/>
</dbReference>
<keyword evidence="7 15" id="KW-0067">ATP-binding</keyword>
<dbReference type="Pfam" id="PF00271">
    <property type="entry name" value="Helicase_C"/>
    <property type="match status" value="1"/>
</dbReference>
<dbReference type="EC" id="5.6.2.4" evidence="13 15"/>
<dbReference type="PROSITE" id="PS51192">
    <property type="entry name" value="HELICASE_ATP_BIND_1"/>
    <property type="match status" value="1"/>
</dbReference>
<dbReference type="InterPro" id="IPR001650">
    <property type="entry name" value="Helicase_C-like"/>
</dbReference>
<sequence>MERISRRRTPRSSGRGWKNAILPATSSCSTADSPFTTILFQLNKNRMNIQTGLTSIKGVGEKTAKLFARLHITNVGELLEHYPRDYEKMEAPVSVSALMPGRVCAVKAAVIGTPQVTRVRSLVIANVQAGDATGLFRITFFGMPYIRSVLKPGSVHVFRGLCQTGSTGKAKGQAGVPVSAGSRGIQGAAVIRMEQPAIFSVEDYAAVQDTLQPRYALTKGLTNRLMTRTVRAALEELDCLQEFLPEELRREYGLIPWREAVRKIHCPKDMQELADARRRLSFNEFLAFFLGLSRLKNENQVRRVEQVLRRVPDTDRLLEKLPYRLTGAQLKVWGQIEEDMSKETAMNRLVQGDVGSGKTILAFLALLMCAANGRQGCLMAPTEVLAAQHFEALLKLCEEQDLCIRPVLLTGSTPAGEKKRIYQAIADGEYHVIVGTHALIQEKVKYRNLSLVVTDEQHRFGVRQRECLADKGKGTHVLVMSATPIPRTLAIVLYGDLNVSILDEMPVGRLPIKNCVVGTSWRPKAYSFIAEQVRSGHQAYVICPMVEEGEMDGLENVQDYAKKLEAALPGEIRIAVLHGRMKSAQKNQIMEDFAAGKTDVLVSTTVIEVGINVPNATVMMVENAERFGLAQLHQLRGRVGRGSAQSYCIFISSNENEEVMKRLKILNDSNDGFFIANEDLKLRGPGDLAGVRQSGELDFKIGDIYRDSDLLLKASALAERIVSEDPEKRKPEFASLYQWESENGNPVDFRSI</sequence>
<dbReference type="GO" id="GO:0005524">
    <property type="term" value="F:ATP binding"/>
    <property type="evidence" value="ECO:0007669"/>
    <property type="project" value="UniProtKB-KW"/>
</dbReference>
<dbReference type="GO" id="GO:0006281">
    <property type="term" value="P:DNA repair"/>
    <property type="evidence" value="ECO:0007669"/>
    <property type="project" value="UniProtKB-UniRule"/>
</dbReference>
<dbReference type="InterPro" id="IPR045562">
    <property type="entry name" value="RecG_dom3_C"/>
</dbReference>
<dbReference type="Gene3D" id="3.40.50.300">
    <property type="entry name" value="P-loop containing nucleotide triphosphate hydrolases"/>
    <property type="match status" value="2"/>
</dbReference>
<evidence type="ECO:0000259" key="16">
    <source>
        <dbReference type="PROSITE" id="PS51192"/>
    </source>
</evidence>
<evidence type="ECO:0000256" key="2">
    <source>
        <dbReference type="ARBA" id="ARBA00017846"/>
    </source>
</evidence>
<dbReference type="NCBIfam" id="NF008165">
    <property type="entry name" value="PRK10917.1-3"/>
    <property type="match status" value="1"/>
</dbReference>
<dbReference type="InterPro" id="IPR027417">
    <property type="entry name" value="P-loop_NTPase"/>
</dbReference>
<keyword evidence="6 15" id="KW-0347">Helicase</keyword>
<reference evidence="18" key="1">
    <citation type="journal article" date="2021" name="PeerJ">
        <title>Extensive microbial diversity within the chicken gut microbiome revealed by metagenomics and culture.</title>
        <authorList>
            <person name="Gilroy R."/>
            <person name="Ravi A."/>
            <person name="Getino M."/>
            <person name="Pursley I."/>
            <person name="Horton D.L."/>
            <person name="Alikhan N.F."/>
            <person name="Baker D."/>
            <person name="Gharbi K."/>
            <person name="Hall N."/>
            <person name="Watson M."/>
            <person name="Adriaenssens E.M."/>
            <person name="Foster-Nyarko E."/>
            <person name="Jarju S."/>
            <person name="Secka A."/>
            <person name="Antonio M."/>
            <person name="Oren A."/>
            <person name="Chaudhuri R.R."/>
            <person name="La Ragione R."/>
            <person name="Hildebrand F."/>
            <person name="Pallen M.J."/>
        </authorList>
    </citation>
    <scope>NUCLEOTIDE SEQUENCE</scope>
    <source>
        <strain evidence="18">ChiBcec1-1630</strain>
    </source>
</reference>
<keyword evidence="5 15" id="KW-0378">Hydrolase</keyword>
<feature type="domain" description="Helicase ATP-binding" evidence="16">
    <location>
        <begin position="339"/>
        <end position="502"/>
    </location>
</feature>
<name>A0A9D2TRZ8_9FIRM</name>
<evidence type="ECO:0000256" key="1">
    <source>
        <dbReference type="ARBA" id="ARBA00007504"/>
    </source>
</evidence>
<keyword evidence="4 15" id="KW-0227">DNA damage</keyword>
<evidence type="ECO:0000313" key="18">
    <source>
        <dbReference type="EMBL" id="HJC86985.1"/>
    </source>
</evidence>
<dbReference type="EMBL" id="DWVS01000070">
    <property type="protein sequence ID" value="HJC86985.1"/>
    <property type="molecule type" value="Genomic_DNA"/>
</dbReference>
<evidence type="ECO:0000256" key="11">
    <source>
        <dbReference type="ARBA" id="ARBA00023235"/>
    </source>
</evidence>
<dbReference type="SUPFAM" id="SSF50249">
    <property type="entry name" value="Nucleic acid-binding proteins"/>
    <property type="match status" value="1"/>
</dbReference>
<evidence type="ECO:0000256" key="15">
    <source>
        <dbReference type="RuleBase" id="RU363016"/>
    </source>
</evidence>
<comment type="function">
    <text evidence="15">Plays a critical role in recombination and DNA repair. Helps process Holliday junction intermediates to mature products by catalyzing branch migration. Has replication fork regression activity, unwinds stalled or blocked replication forks to make a HJ that can be resolved. Has a DNA unwinding activity characteristic of a DNA helicase with 3'-5' polarity.</text>
</comment>
<comment type="caution">
    <text evidence="18">The sequence shown here is derived from an EMBL/GenBank/DDBJ whole genome shotgun (WGS) entry which is preliminary data.</text>
</comment>
<dbReference type="NCBIfam" id="TIGR00643">
    <property type="entry name" value="recG"/>
    <property type="match status" value="1"/>
</dbReference>
<dbReference type="PANTHER" id="PTHR47964">
    <property type="entry name" value="ATP-DEPENDENT DNA HELICASE HOMOLOG RECG, CHLOROPLASTIC"/>
    <property type="match status" value="1"/>
</dbReference>
<dbReference type="CDD" id="cd17992">
    <property type="entry name" value="DEXHc_RecG"/>
    <property type="match status" value="1"/>
</dbReference>
<evidence type="ECO:0000256" key="6">
    <source>
        <dbReference type="ARBA" id="ARBA00022806"/>
    </source>
</evidence>
<reference evidence="18" key="2">
    <citation type="submission" date="2021-04" db="EMBL/GenBank/DDBJ databases">
        <authorList>
            <person name="Gilroy R."/>
        </authorList>
    </citation>
    <scope>NUCLEOTIDE SEQUENCE</scope>
    <source>
        <strain evidence="18">ChiBcec1-1630</strain>
    </source>
</reference>
<comment type="similarity">
    <text evidence="1 15">Belongs to the helicase family. RecG subfamily.</text>
</comment>
<evidence type="ECO:0000256" key="12">
    <source>
        <dbReference type="ARBA" id="ARBA00034617"/>
    </source>
</evidence>
<dbReference type="Proteomes" id="UP000823922">
    <property type="component" value="Unassembled WGS sequence"/>
</dbReference>
<evidence type="ECO:0000256" key="8">
    <source>
        <dbReference type="ARBA" id="ARBA00023125"/>
    </source>
</evidence>
<dbReference type="PANTHER" id="PTHR47964:SF1">
    <property type="entry name" value="ATP-DEPENDENT DNA HELICASE HOMOLOG RECG, CHLOROPLASTIC"/>
    <property type="match status" value="1"/>
</dbReference>
<evidence type="ECO:0000256" key="3">
    <source>
        <dbReference type="ARBA" id="ARBA00022741"/>
    </source>
</evidence>
<dbReference type="InterPro" id="IPR004609">
    <property type="entry name" value="ATP-dep_DNA_helicase_RecG"/>
</dbReference>
<dbReference type="InterPro" id="IPR014001">
    <property type="entry name" value="Helicase_ATP-bd"/>
</dbReference>
<keyword evidence="8" id="KW-0238">DNA-binding</keyword>
<evidence type="ECO:0000313" key="19">
    <source>
        <dbReference type="Proteomes" id="UP000823922"/>
    </source>
</evidence>
<dbReference type="GO" id="GO:0043138">
    <property type="term" value="F:3'-5' DNA helicase activity"/>
    <property type="evidence" value="ECO:0007669"/>
    <property type="project" value="UniProtKB-EC"/>
</dbReference>
<evidence type="ECO:0000256" key="10">
    <source>
        <dbReference type="ARBA" id="ARBA00023204"/>
    </source>
</evidence>
<dbReference type="NCBIfam" id="NF008168">
    <property type="entry name" value="PRK10917.2-2"/>
    <property type="match status" value="1"/>
</dbReference>
<dbReference type="Pfam" id="PF19833">
    <property type="entry name" value="RecG_dom3_C"/>
    <property type="match status" value="1"/>
</dbReference>
<keyword evidence="3 15" id="KW-0547">Nucleotide-binding</keyword>
<keyword evidence="9 15" id="KW-0233">DNA recombination</keyword>
<dbReference type="InterPro" id="IPR011545">
    <property type="entry name" value="DEAD/DEAH_box_helicase_dom"/>
</dbReference>
<dbReference type="GO" id="GO:0016787">
    <property type="term" value="F:hydrolase activity"/>
    <property type="evidence" value="ECO:0007669"/>
    <property type="project" value="UniProtKB-KW"/>
</dbReference>
<protein>
    <recommendedName>
        <fullName evidence="2 15">ATP-dependent DNA helicase RecG</fullName>
        <ecNumber evidence="13 15">5.6.2.4</ecNumber>
    </recommendedName>
</protein>
<evidence type="ECO:0000256" key="7">
    <source>
        <dbReference type="ARBA" id="ARBA00022840"/>
    </source>
</evidence>
<gene>
    <name evidence="18" type="primary">recG</name>
    <name evidence="18" type="ORF">H9926_03090</name>
</gene>
<dbReference type="Gene3D" id="2.40.50.140">
    <property type="entry name" value="Nucleic acid-binding proteins"/>
    <property type="match status" value="1"/>
</dbReference>
<dbReference type="Pfam" id="PF00270">
    <property type="entry name" value="DEAD"/>
    <property type="match status" value="1"/>
</dbReference>
<accession>A0A9D2TRZ8</accession>
<dbReference type="GO" id="GO:0006310">
    <property type="term" value="P:DNA recombination"/>
    <property type="evidence" value="ECO:0007669"/>
    <property type="project" value="UniProtKB-UniRule"/>
</dbReference>
<dbReference type="AlphaFoldDB" id="A0A9D2TRZ8"/>
<dbReference type="SMART" id="SM00487">
    <property type="entry name" value="DEXDc"/>
    <property type="match status" value="1"/>
</dbReference>